<dbReference type="PANTHER" id="PTHR34047:SF8">
    <property type="entry name" value="PROTEIN YKFC"/>
    <property type="match status" value="1"/>
</dbReference>
<keyword evidence="4" id="KW-1185">Reference proteome</keyword>
<accession>A0A495VDC0</accession>
<dbReference type="InterPro" id="IPR025960">
    <property type="entry name" value="RVT_N"/>
</dbReference>
<dbReference type="Pfam" id="PF00078">
    <property type="entry name" value="RVT_1"/>
    <property type="match status" value="1"/>
</dbReference>
<sequence>MIALGIIEGPRDGTAPWFAIDWTRIRRLVGRLQARIVKAVRAGKWHRVRSLQRLLANSLAAKLLAVQRVSSNRGKNTPGVDGVLLNTPARKWRQAHRLNARDYRPKPLRRIYIPKKNGKRRPLGIPVHADRAEQALELLALDPVSETLADPCSYGFRKARGAHDAIAGCFLALCRRHSAEWILEGDIRACFDEVSHPWLLEHVPTNQGKLRGWLKAGFMERGVFRPTTQGTPQGGILSPTAANMALDGLEQRLRARFHPRHKVNLVRYADDFIITGASSTLLADEVKPQVQQFLMERGLELSEAKTRIVHIDDGFDFLGFNLRKYHGKLLITPAKPSIAAVKEKVRDILKAGASLTQDVLIRRLNPVIRGWGHYYRHVVSKEVFSDIDHAIWCMTWNWAKRRHPQKGHKWLKDRYYAHRDGRDWVFTDGSVTLFRMASIPIRRHVKIRGDANPYDPQQADYFVERRGRQRGRRPVATPAWLVT</sequence>
<dbReference type="PANTHER" id="PTHR34047">
    <property type="entry name" value="NUCLEAR INTRON MATURASE 1, MITOCHONDRIAL-RELATED"/>
    <property type="match status" value="1"/>
</dbReference>
<gene>
    <name evidence="3" type="ORF">BDD21_4314</name>
</gene>
<feature type="domain" description="Reverse transcriptase" evidence="2">
    <location>
        <begin position="94"/>
        <end position="322"/>
    </location>
</feature>
<dbReference type="OrthoDB" id="9793236at2"/>
<dbReference type="CDD" id="cd01651">
    <property type="entry name" value="RT_G2_intron"/>
    <property type="match status" value="1"/>
</dbReference>
<dbReference type="Pfam" id="PF13655">
    <property type="entry name" value="RVT_N"/>
    <property type="match status" value="1"/>
</dbReference>
<proteinExistence type="inferred from homology"/>
<dbReference type="GO" id="GO:0003964">
    <property type="term" value="F:RNA-directed DNA polymerase activity"/>
    <property type="evidence" value="ECO:0007669"/>
    <property type="project" value="UniProtKB-KW"/>
</dbReference>
<dbReference type="PROSITE" id="PS50878">
    <property type="entry name" value="RT_POL"/>
    <property type="match status" value="1"/>
</dbReference>
<keyword evidence="3" id="KW-0548">Nucleotidyltransferase</keyword>
<keyword evidence="3" id="KW-0695">RNA-directed DNA polymerase</keyword>
<dbReference type="Pfam" id="PF08388">
    <property type="entry name" value="GIIM"/>
    <property type="match status" value="1"/>
</dbReference>
<comment type="similarity">
    <text evidence="1">Belongs to the bacterial reverse transcriptase family.</text>
</comment>
<dbReference type="InterPro" id="IPR013597">
    <property type="entry name" value="Mat_intron_G2"/>
</dbReference>
<evidence type="ECO:0000313" key="3">
    <source>
        <dbReference type="EMBL" id="RKT46780.1"/>
    </source>
</evidence>
<dbReference type="InterPro" id="IPR043502">
    <property type="entry name" value="DNA/RNA_pol_sf"/>
</dbReference>
<dbReference type="InterPro" id="IPR030931">
    <property type="entry name" value="Group_II_RT_mat"/>
</dbReference>
<evidence type="ECO:0000256" key="1">
    <source>
        <dbReference type="ARBA" id="ARBA00034120"/>
    </source>
</evidence>
<dbReference type="RefSeq" id="WP_120798846.1">
    <property type="nucleotide sequence ID" value="NZ_RBXL01000001.1"/>
</dbReference>
<dbReference type="SUPFAM" id="SSF56672">
    <property type="entry name" value="DNA/RNA polymerases"/>
    <property type="match status" value="1"/>
</dbReference>
<dbReference type="AlphaFoldDB" id="A0A495VDC0"/>
<evidence type="ECO:0000259" key="2">
    <source>
        <dbReference type="PROSITE" id="PS50878"/>
    </source>
</evidence>
<reference evidence="3 4" key="1">
    <citation type="submission" date="2018-10" db="EMBL/GenBank/DDBJ databases">
        <title>Genomic Encyclopedia of Archaeal and Bacterial Type Strains, Phase II (KMG-II): from individual species to whole genera.</title>
        <authorList>
            <person name="Goeker M."/>
        </authorList>
    </citation>
    <scope>NUCLEOTIDE SEQUENCE [LARGE SCALE GENOMIC DNA]</scope>
    <source>
        <strain evidence="3 4">DSM 235</strain>
    </source>
</reference>
<dbReference type="NCBIfam" id="TIGR04416">
    <property type="entry name" value="group_II_RT_mat"/>
    <property type="match status" value="1"/>
</dbReference>
<name>A0A495VDC0_9GAMM</name>
<evidence type="ECO:0000313" key="4">
    <source>
        <dbReference type="Proteomes" id="UP000274556"/>
    </source>
</evidence>
<protein>
    <submittedName>
        <fullName evidence="3">RNA-directed DNA polymerase</fullName>
    </submittedName>
</protein>
<comment type="caution">
    <text evidence="3">The sequence shown here is derived from an EMBL/GenBank/DDBJ whole genome shotgun (WGS) entry which is preliminary data.</text>
</comment>
<organism evidence="3 4">
    <name type="scientific">Thiocapsa rosea</name>
    <dbReference type="NCBI Taxonomy" id="69360"/>
    <lineage>
        <taxon>Bacteria</taxon>
        <taxon>Pseudomonadati</taxon>
        <taxon>Pseudomonadota</taxon>
        <taxon>Gammaproteobacteria</taxon>
        <taxon>Chromatiales</taxon>
        <taxon>Chromatiaceae</taxon>
        <taxon>Thiocapsa</taxon>
    </lineage>
</organism>
<dbReference type="InterPro" id="IPR000477">
    <property type="entry name" value="RT_dom"/>
</dbReference>
<dbReference type="Proteomes" id="UP000274556">
    <property type="component" value="Unassembled WGS sequence"/>
</dbReference>
<dbReference type="InterPro" id="IPR051083">
    <property type="entry name" value="GrpII_Intron_Splice-Mob/Def"/>
</dbReference>
<keyword evidence="3" id="KW-0808">Transferase</keyword>
<dbReference type="EMBL" id="RBXL01000001">
    <property type="protein sequence ID" value="RKT46780.1"/>
    <property type="molecule type" value="Genomic_DNA"/>
</dbReference>